<keyword evidence="2" id="KW-1185">Reference proteome</keyword>
<dbReference type="AlphaFoldDB" id="A0A2T0APE6"/>
<dbReference type="EMBL" id="PVXN01000053">
    <property type="protein sequence ID" value="PRR70887.1"/>
    <property type="molecule type" value="Genomic_DNA"/>
</dbReference>
<evidence type="ECO:0000313" key="2">
    <source>
        <dbReference type="Proteomes" id="UP000239614"/>
    </source>
</evidence>
<comment type="caution">
    <text evidence="1">The sequence shown here is derived from an EMBL/GenBank/DDBJ whole genome shotgun (WGS) entry which is preliminary data.</text>
</comment>
<evidence type="ECO:0008006" key="3">
    <source>
        <dbReference type="Google" id="ProtNLM"/>
    </source>
</evidence>
<accession>A0A2T0APE6</accession>
<gene>
    <name evidence="1" type="ORF">CPAL_19770</name>
</gene>
<name>A0A2T0APE6_9CLOT</name>
<proteinExistence type="predicted"/>
<reference evidence="1 2" key="1">
    <citation type="submission" date="2018-03" db="EMBL/GenBank/DDBJ databases">
        <title>Genome sequence of Clostridium thermopalmarium DSM 5974.</title>
        <authorList>
            <person name="Poehlein A."/>
            <person name="Daniel R."/>
        </authorList>
    </citation>
    <scope>NUCLEOTIDE SEQUENCE [LARGE SCALE GENOMIC DNA]</scope>
    <source>
        <strain evidence="1 2">DSM 5974</strain>
    </source>
</reference>
<protein>
    <recommendedName>
        <fullName evidence="3">Inhibitor of sigma-G Gin</fullName>
    </recommendedName>
</protein>
<sequence length="60" mass="6983">MNNIPDCCYEYRYESEMAKVVDTCSECGCNIYEGDEYYDINGLILCQNCLSDYKREAQAE</sequence>
<dbReference type="RefSeq" id="WP_106024519.1">
    <property type="nucleotide sequence ID" value="NZ_PVXN01000053.1"/>
</dbReference>
<evidence type="ECO:0000313" key="1">
    <source>
        <dbReference type="EMBL" id="PRR70887.1"/>
    </source>
</evidence>
<organism evidence="1 2">
    <name type="scientific">Clostridium thermopalmarium DSM 5974</name>
    <dbReference type="NCBI Taxonomy" id="1121340"/>
    <lineage>
        <taxon>Bacteria</taxon>
        <taxon>Bacillati</taxon>
        <taxon>Bacillota</taxon>
        <taxon>Clostridia</taxon>
        <taxon>Eubacteriales</taxon>
        <taxon>Clostridiaceae</taxon>
        <taxon>Clostridium</taxon>
    </lineage>
</organism>
<dbReference type="Proteomes" id="UP000239614">
    <property type="component" value="Unassembled WGS sequence"/>
</dbReference>
<dbReference type="OrthoDB" id="1929938at2"/>